<feature type="transmembrane region" description="Helical" evidence="8">
    <location>
        <begin position="392"/>
        <end position="413"/>
    </location>
</feature>
<feature type="transmembrane region" description="Helical" evidence="8">
    <location>
        <begin position="364"/>
        <end position="380"/>
    </location>
</feature>
<evidence type="ECO:0000256" key="2">
    <source>
        <dbReference type="ARBA" id="ARBA00022475"/>
    </source>
</evidence>
<feature type="transmembrane region" description="Helical" evidence="8">
    <location>
        <begin position="210"/>
        <end position="231"/>
    </location>
</feature>
<feature type="transmembrane region" description="Helical" evidence="8">
    <location>
        <begin position="340"/>
        <end position="357"/>
    </location>
</feature>
<keyword evidence="5 8" id="KW-1133">Transmembrane helix</keyword>
<feature type="transmembrane region" description="Helical" evidence="8">
    <location>
        <begin position="176"/>
        <end position="198"/>
    </location>
</feature>
<feature type="transmembrane region" description="Helical" evidence="8">
    <location>
        <begin position="137"/>
        <end position="156"/>
    </location>
</feature>
<comment type="caution">
    <text evidence="9">The sequence shown here is derived from an EMBL/GenBank/DDBJ whole genome shotgun (WGS) entry which is preliminary data.</text>
</comment>
<keyword evidence="4 8" id="KW-0812">Transmembrane</keyword>
<feature type="transmembrane region" description="Helical" evidence="8">
    <location>
        <begin position="26"/>
        <end position="46"/>
    </location>
</feature>
<accession>A0ABT2HV80</accession>
<evidence type="ECO:0000313" key="9">
    <source>
        <dbReference type="EMBL" id="MCT2042230.1"/>
    </source>
</evidence>
<evidence type="ECO:0000256" key="6">
    <source>
        <dbReference type="ARBA" id="ARBA00023136"/>
    </source>
</evidence>
<proteinExistence type="inferred from homology"/>
<gene>
    <name evidence="9" type="ORF">M3D15_02580</name>
</gene>
<keyword evidence="3" id="KW-0808">Transferase</keyword>
<dbReference type="Pfam" id="PF09594">
    <property type="entry name" value="GT87"/>
    <property type="match status" value="1"/>
</dbReference>
<evidence type="ECO:0000256" key="5">
    <source>
        <dbReference type="ARBA" id="ARBA00022989"/>
    </source>
</evidence>
<dbReference type="Proteomes" id="UP001525379">
    <property type="component" value="Unassembled WGS sequence"/>
</dbReference>
<dbReference type="RefSeq" id="WP_206394644.1">
    <property type="nucleotide sequence ID" value="NZ_JAFDPW010000001.1"/>
</dbReference>
<dbReference type="InterPro" id="IPR018584">
    <property type="entry name" value="GT87"/>
</dbReference>
<evidence type="ECO:0000256" key="8">
    <source>
        <dbReference type="SAM" id="Phobius"/>
    </source>
</evidence>
<evidence type="ECO:0000313" key="10">
    <source>
        <dbReference type="Proteomes" id="UP001525379"/>
    </source>
</evidence>
<sequence>MMPTTIHDRKELQPTPPQAERHWHSIWLIWLSFVTLCLVLGGMNLYSAAYPMGDVLDVYRGWTEEVANGSIPGIDAPYVYPIVSLVPMLLAGAVSGGDRFGFGVAWLVITSFAWAVLIAYLTLWKPRSSTAAGRRRIAWWTVAALAALGPIALGRIDSVTAPLAVLAMLALRRHPALASAGMTLFAWMKIWTVAPFAAAFLSERQSRRRLTIGAVGVCAAVLGFALTLGGWPHVFSFVTEQTGRGLQVESVAATPFVWLAALGVPGYEVYYSFEILTFQLRGEGTDAAASFLTPFMVVALALIGAVMVLRRPGSEAGQRLLMPLAGSFTLVLIVCNKVGSPQFSCWIIAIALAGLLLEGERWRAAAFLSLAIALLTQWIYPWGYDSIQDINVSGAMMVTIRNALELVLCAWMLRELWRRTHERSADALPDTGMAPANDSDCAR</sequence>
<feature type="transmembrane region" description="Helical" evidence="8">
    <location>
        <begin position="103"/>
        <end position="125"/>
    </location>
</feature>
<feature type="transmembrane region" description="Helical" evidence="8">
    <location>
        <begin position="287"/>
        <end position="309"/>
    </location>
</feature>
<keyword evidence="2" id="KW-1003">Cell membrane</keyword>
<evidence type="ECO:0000256" key="4">
    <source>
        <dbReference type="ARBA" id="ARBA00022692"/>
    </source>
</evidence>
<evidence type="ECO:0000256" key="3">
    <source>
        <dbReference type="ARBA" id="ARBA00022679"/>
    </source>
</evidence>
<comment type="subcellular location">
    <subcellularLocation>
        <location evidence="1">Cell membrane</location>
        <topology evidence="1">Multi-pass membrane protein</topology>
    </subcellularLocation>
</comment>
<comment type="similarity">
    <text evidence="7">Belongs to the glycosyltransferase 87 family.</text>
</comment>
<reference evidence="9 10" key="1">
    <citation type="submission" date="2022-04" db="EMBL/GenBank/DDBJ databases">
        <title>Human microbiome associated bacterial genomes.</title>
        <authorList>
            <person name="Sandstrom S."/>
            <person name="Salamzade R."/>
            <person name="Kalan L.R."/>
        </authorList>
    </citation>
    <scope>NUCLEOTIDE SEQUENCE [LARGE SCALE GENOMIC DNA]</scope>
    <source>
        <strain evidence="10">p3-SID1799</strain>
    </source>
</reference>
<dbReference type="EMBL" id="JALXSQ010000006">
    <property type="protein sequence ID" value="MCT2042230.1"/>
    <property type="molecule type" value="Genomic_DNA"/>
</dbReference>
<keyword evidence="10" id="KW-1185">Reference proteome</keyword>
<evidence type="ECO:0000256" key="1">
    <source>
        <dbReference type="ARBA" id="ARBA00004651"/>
    </source>
</evidence>
<keyword evidence="6 8" id="KW-0472">Membrane</keyword>
<name>A0ABT2HV80_9MICO</name>
<organism evidence="9 10">
    <name type="scientific">Pseudoclavibacter albus</name>
    <dbReference type="NCBI Taxonomy" id="272241"/>
    <lineage>
        <taxon>Bacteria</taxon>
        <taxon>Bacillati</taxon>
        <taxon>Actinomycetota</taxon>
        <taxon>Actinomycetes</taxon>
        <taxon>Micrococcales</taxon>
        <taxon>Microbacteriaceae</taxon>
        <taxon>Pseudoclavibacter</taxon>
    </lineage>
</organism>
<evidence type="ECO:0000256" key="7">
    <source>
        <dbReference type="ARBA" id="ARBA00024033"/>
    </source>
</evidence>
<protein>
    <submittedName>
        <fullName evidence="9">Glycosyltransferase 87 family protein</fullName>
    </submittedName>
</protein>